<dbReference type="InterPro" id="IPR001303">
    <property type="entry name" value="Aldolase_II/adducin_N"/>
</dbReference>
<dbReference type="OrthoDB" id="5291399at2"/>
<evidence type="ECO:0000256" key="1">
    <source>
        <dbReference type="ARBA" id="ARBA00022723"/>
    </source>
</evidence>
<dbReference type="GO" id="GO:0046872">
    <property type="term" value="F:metal ion binding"/>
    <property type="evidence" value="ECO:0007669"/>
    <property type="project" value="UniProtKB-KW"/>
</dbReference>
<dbReference type="PANTHER" id="PTHR22789">
    <property type="entry name" value="FUCULOSE PHOSPHATE ALDOLASE"/>
    <property type="match status" value="1"/>
</dbReference>
<evidence type="ECO:0000313" key="4">
    <source>
        <dbReference type="EMBL" id="AXK79708.1"/>
    </source>
</evidence>
<evidence type="ECO:0000256" key="2">
    <source>
        <dbReference type="ARBA" id="ARBA00023239"/>
    </source>
</evidence>
<dbReference type="InterPro" id="IPR036409">
    <property type="entry name" value="Aldolase_II/adducin_N_sf"/>
</dbReference>
<dbReference type="Proteomes" id="UP000254889">
    <property type="component" value="Chromosome"/>
</dbReference>
<dbReference type="PANTHER" id="PTHR22789:SF0">
    <property type="entry name" value="3-OXO-TETRONATE 4-PHOSPHATE DECARBOXYLASE-RELATED"/>
    <property type="match status" value="1"/>
</dbReference>
<reference evidence="4 5" key="1">
    <citation type="submission" date="2018-07" db="EMBL/GenBank/DDBJ databases">
        <authorList>
            <person name="Quirk P.G."/>
            <person name="Krulwich T.A."/>
        </authorList>
    </citation>
    <scope>NUCLEOTIDE SEQUENCE [LARGE SCALE GENOMIC DNA]</scope>
    <source>
        <strain evidence="4 5">CC-BB4</strain>
    </source>
</reference>
<dbReference type="Gene3D" id="3.40.225.10">
    <property type="entry name" value="Class II aldolase/adducin N-terminal domain"/>
    <property type="match status" value="1"/>
</dbReference>
<dbReference type="GO" id="GO:0019323">
    <property type="term" value="P:pentose catabolic process"/>
    <property type="evidence" value="ECO:0007669"/>
    <property type="project" value="TreeGrafter"/>
</dbReference>
<dbReference type="KEGG" id="ptaw:DW352_03740"/>
<name>A0A345ZS11_9HYPH</name>
<evidence type="ECO:0000259" key="3">
    <source>
        <dbReference type="SMART" id="SM01007"/>
    </source>
</evidence>
<dbReference type="EMBL" id="CP031417">
    <property type="protein sequence ID" value="AXK79708.1"/>
    <property type="molecule type" value="Genomic_DNA"/>
</dbReference>
<feature type="domain" description="Class II aldolase/adducin N-terminal" evidence="3">
    <location>
        <begin position="54"/>
        <end position="238"/>
    </location>
</feature>
<sequence>MQWLAALAQQTPICEADALANTWRAQPCAAEKPGAYLPEPVIASAGAVDPALIENFVLASRILAHHGVLDAWGHVSIRHPGNAERYLLSRARAPALVSAEDIMEFDLGSNPVDQRGRRIFLERYIHGEVYRARPDVHAIVHSHSPTMIPFSVTGEPLRAISHIASFMCEEVPVWEIRDVGIVNGLLVANSAQGASLANRLGKGPVCLMRGHGNVVVAGDIKIAVQRALYAEVNAQQLATALSFKRPITFVSPDEAQDPKRLDDAWEVWKAEVEGGA</sequence>
<keyword evidence="2" id="KW-0456">Lyase</keyword>
<proteinExistence type="predicted"/>
<dbReference type="GO" id="GO:0016832">
    <property type="term" value="F:aldehyde-lyase activity"/>
    <property type="evidence" value="ECO:0007669"/>
    <property type="project" value="TreeGrafter"/>
</dbReference>
<gene>
    <name evidence="4" type="ORF">DW352_03740</name>
</gene>
<dbReference type="AlphaFoldDB" id="A0A345ZS11"/>
<accession>A0A345ZS11</accession>
<protein>
    <submittedName>
        <fullName evidence="4">Class II aldolase/adducin family protein</fullName>
    </submittedName>
</protein>
<evidence type="ECO:0000313" key="5">
    <source>
        <dbReference type="Proteomes" id="UP000254889"/>
    </source>
</evidence>
<dbReference type="GO" id="GO:0005829">
    <property type="term" value="C:cytosol"/>
    <property type="evidence" value="ECO:0007669"/>
    <property type="project" value="TreeGrafter"/>
</dbReference>
<keyword evidence="1" id="KW-0479">Metal-binding</keyword>
<organism evidence="4 5">
    <name type="scientific">Pseudolabrys taiwanensis</name>
    <dbReference type="NCBI Taxonomy" id="331696"/>
    <lineage>
        <taxon>Bacteria</taxon>
        <taxon>Pseudomonadati</taxon>
        <taxon>Pseudomonadota</taxon>
        <taxon>Alphaproteobacteria</taxon>
        <taxon>Hyphomicrobiales</taxon>
        <taxon>Xanthobacteraceae</taxon>
        <taxon>Pseudolabrys</taxon>
    </lineage>
</organism>
<dbReference type="Pfam" id="PF00596">
    <property type="entry name" value="Aldolase_II"/>
    <property type="match status" value="1"/>
</dbReference>
<dbReference type="SMART" id="SM01007">
    <property type="entry name" value="Aldolase_II"/>
    <property type="match status" value="1"/>
</dbReference>
<dbReference type="InterPro" id="IPR050197">
    <property type="entry name" value="Aldolase_class_II_sugar_metab"/>
</dbReference>
<dbReference type="SUPFAM" id="SSF53639">
    <property type="entry name" value="AraD/HMP-PK domain-like"/>
    <property type="match status" value="1"/>
</dbReference>
<keyword evidence="5" id="KW-1185">Reference proteome</keyword>